<dbReference type="PANTHER" id="PTHR10889">
    <property type="entry name" value="DEOXYRIBOSE-PHOSPHATE ALDOLASE"/>
    <property type="match status" value="1"/>
</dbReference>
<dbReference type="AlphaFoldDB" id="W9H0L4"/>
<dbReference type="PATRIC" id="fig|1385369.3.peg.4451"/>
<comment type="pathway">
    <text evidence="1">Carbohydrate degradation; 2-deoxy-D-ribose 1-phosphate degradation; D-glyceraldehyde 3-phosphate and acetaldehyde from 2-deoxy-alpha-D-ribose 1-phosphate: step 2/2.</text>
</comment>
<keyword evidence="5" id="KW-0704">Schiff base</keyword>
<dbReference type="SMART" id="SM01133">
    <property type="entry name" value="DeoC"/>
    <property type="match status" value="1"/>
</dbReference>
<dbReference type="EC" id="4.1.2.4" evidence="3 7"/>
<dbReference type="EMBL" id="AVFL01000018">
    <property type="protein sequence ID" value="EWY38381.1"/>
    <property type="molecule type" value="Genomic_DNA"/>
</dbReference>
<dbReference type="InterPro" id="IPR011343">
    <property type="entry name" value="DeoC"/>
</dbReference>
<organism evidence="8 9">
    <name type="scientific">Skermanella stibiiresistens SB22</name>
    <dbReference type="NCBI Taxonomy" id="1385369"/>
    <lineage>
        <taxon>Bacteria</taxon>
        <taxon>Pseudomonadati</taxon>
        <taxon>Pseudomonadota</taxon>
        <taxon>Alphaproteobacteria</taxon>
        <taxon>Rhodospirillales</taxon>
        <taxon>Azospirillaceae</taxon>
        <taxon>Skermanella</taxon>
    </lineage>
</organism>
<dbReference type="GO" id="GO:0005737">
    <property type="term" value="C:cytoplasm"/>
    <property type="evidence" value="ECO:0007669"/>
    <property type="project" value="InterPro"/>
</dbReference>
<dbReference type="GO" id="GO:0009264">
    <property type="term" value="P:deoxyribonucleotide catabolic process"/>
    <property type="evidence" value="ECO:0007669"/>
    <property type="project" value="UniProtKB-UniRule"/>
</dbReference>
<protein>
    <recommendedName>
        <fullName evidence="3 7">Deoxyribose-phosphate aldolase</fullName>
        <ecNumber evidence="3 7">4.1.2.4</ecNumber>
    </recommendedName>
</protein>
<comment type="caution">
    <text evidence="8">The sequence shown here is derived from an EMBL/GenBank/DDBJ whole genome shotgun (WGS) entry which is preliminary data.</text>
</comment>
<proteinExistence type="inferred from homology"/>
<reference evidence="8 9" key="1">
    <citation type="submission" date="2013-08" db="EMBL/GenBank/DDBJ databases">
        <title>The genome sequence of Skermanella stibiiresistens.</title>
        <authorList>
            <person name="Zhu W."/>
            <person name="Wang G."/>
        </authorList>
    </citation>
    <scope>NUCLEOTIDE SEQUENCE [LARGE SCALE GENOMIC DNA]</scope>
    <source>
        <strain evidence="8 9">SB22</strain>
    </source>
</reference>
<dbReference type="GO" id="GO:0016052">
    <property type="term" value="P:carbohydrate catabolic process"/>
    <property type="evidence" value="ECO:0007669"/>
    <property type="project" value="TreeGrafter"/>
</dbReference>
<dbReference type="NCBIfam" id="TIGR00126">
    <property type="entry name" value="deoC"/>
    <property type="match status" value="1"/>
</dbReference>
<evidence type="ECO:0000256" key="2">
    <source>
        <dbReference type="ARBA" id="ARBA00009473"/>
    </source>
</evidence>
<dbReference type="InterPro" id="IPR013785">
    <property type="entry name" value="Aldolase_TIM"/>
</dbReference>
<name>W9H0L4_9PROT</name>
<evidence type="ECO:0000256" key="3">
    <source>
        <dbReference type="ARBA" id="ARBA00012515"/>
    </source>
</evidence>
<dbReference type="InterPro" id="IPR002915">
    <property type="entry name" value="DeoC/FbaB/LacD_aldolase"/>
</dbReference>
<keyword evidence="4 8" id="KW-0456">Lyase</keyword>
<dbReference type="GO" id="GO:0004139">
    <property type="term" value="F:deoxyribose-phosphate aldolase activity"/>
    <property type="evidence" value="ECO:0007669"/>
    <property type="project" value="UniProtKB-UniRule"/>
</dbReference>
<dbReference type="PIRSF" id="PIRSF001357">
    <property type="entry name" value="DeoC"/>
    <property type="match status" value="1"/>
</dbReference>
<keyword evidence="9" id="KW-1185">Reference proteome</keyword>
<gene>
    <name evidence="8" type="ORF">N825_12825</name>
</gene>
<dbReference type="Pfam" id="PF01791">
    <property type="entry name" value="DeoC"/>
    <property type="match status" value="1"/>
</dbReference>
<dbReference type="Gene3D" id="3.20.20.70">
    <property type="entry name" value="Aldolase class I"/>
    <property type="match status" value="1"/>
</dbReference>
<evidence type="ECO:0000256" key="6">
    <source>
        <dbReference type="ARBA" id="ARBA00048791"/>
    </source>
</evidence>
<evidence type="ECO:0000313" key="8">
    <source>
        <dbReference type="EMBL" id="EWY38381.1"/>
    </source>
</evidence>
<dbReference type="Proteomes" id="UP000019486">
    <property type="component" value="Unassembled WGS sequence"/>
</dbReference>
<comment type="similarity">
    <text evidence="2">Belongs to the DeoC/FbaB aldolase family. DeoC type 2 subfamily.</text>
</comment>
<comment type="catalytic activity">
    <reaction evidence="6">
        <text>2-deoxy-D-ribose 5-phosphate = D-glyceraldehyde 3-phosphate + acetaldehyde</text>
        <dbReference type="Rhea" id="RHEA:12821"/>
        <dbReference type="ChEBI" id="CHEBI:15343"/>
        <dbReference type="ChEBI" id="CHEBI:59776"/>
        <dbReference type="ChEBI" id="CHEBI:62877"/>
        <dbReference type="EC" id="4.1.2.4"/>
    </reaction>
</comment>
<dbReference type="SUPFAM" id="SSF51569">
    <property type="entry name" value="Aldolase"/>
    <property type="match status" value="1"/>
</dbReference>
<evidence type="ECO:0000256" key="5">
    <source>
        <dbReference type="ARBA" id="ARBA00023270"/>
    </source>
</evidence>
<accession>W9H0L4</accession>
<evidence type="ECO:0000256" key="4">
    <source>
        <dbReference type="ARBA" id="ARBA00023239"/>
    </source>
</evidence>
<sequence>MDATLARLVEEAKLAAPDAKIAERALPLLDLTSLNDDDTDERIVALCDRAVTPAGRVAAVCIHPRFIPVAKRRLENKGVAIATVVNFPGGGESAAEVAGSTRDAIRAGADEIDVVLPWRDFKAGERTVPNDILRACRDACGDGILMKVILETGGLDDADLIERASRDAVAAGADFLKTSTGKLQPAATLEAAAIMLAVIRDSGKPVGFKAAGGIRDTAGAATYLHLAGALMGEGWATPSTFRFGASGLLDALLGDLGQGATGQKPRGGY</sequence>
<dbReference type="CDD" id="cd00959">
    <property type="entry name" value="DeoC"/>
    <property type="match status" value="1"/>
</dbReference>
<evidence type="ECO:0000256" key="7">
    <source>
        <dbReference type="NCBIfam" id="TIGR00126"/>
    </source>
</evidence>
<evidence type="ECO:0000256" key="1">
    <source>
        <dbReference type="ARBA" id="ARBA00004816"/>
    </source>
</evidence>
<evidence type="ECO:0000313" key="9">
    <source>
        <dbReference type="Proteomes" id="UP000019486"/>
    </source>
</evidence>
<dbReference type="STRING" id="1385369.N825_12825"/>
<dbReference type="PANTHER" id="PTHR10889:SF3">
    <property type="entry name" value="DEOXYRIBOSE-PHOSPHATE ALDOLASE"/>
    <property type="match status" value="1"/>
</dbReference>